<dbReference type="Proteomes" id="UP000256869">
    <property type="component" value="Unassembled WGS sequence"/>
</dbReference>
<dbReference type="Pfam" id="PF10779">
    <property type="entry name" value="XhlA"/>
    <property type="match status" value="1"/>
</dbReference>
<feature type="transmembrane region" description="Helical" evidence="1">
    <location>
        <begin position="60"/>
        <end position="81"/>
    </location>
</feature>
<dbReference type="EMBL" id="QRDY01000021">
    <property type="protein sequence ID" value="RED54807.1"/>
    <property type="molecule type" value="Genomic_DNA"/>
</dbReference>
<evidence type="ECO:0000313" key="3">
    <source>
        <dbReference type="Proteomes" id="UP000256869"/>
    </source>
</evidence>
<comment type="caution">
    <text evidence="2">The sequence shown here is derived from an EMBL/GenBank/DDBJ whole genome shotgun (WGS) entry which is preliminary data.</text>
</comment>
<accession>A0A3D9HZ83</accession>
<dbReference type="RefSeq" id="WP_115995165.1">
    <property type="nucleotide sequence ID" value="NZ_QRDY01000021.1"/>
</dbReference>
<protein>
    <submittedName>
        <fullName evidence="2">Hemolysin XhlA</fullName>
    </submittedName>
</protein>
<gene>
    <name evidence="2" type="ORF">DFP95_12163</name>
</gene>
<name>A0A3D9HZ83_9BACL</name>
<keyword evidence="1" id="KW-0472">Membrane</keyword>
<keyword evidence="3" id="KW-1185">Reference proteome</keyword>
<dbReference type="OrthoDB" id="2186744at2"/>
<keyword evidence="1" id="KW-1133">Transmembrane helix</keyword>
<proteinExistence type="predicted"/>
<keyword evidence="1" id="KW-0812">Transmembrane</keyword>
<evidence type="ECO:0000313" key="2">
    <source>
        <dbReference type="EMBL" id="RED54807.1"/>
    </source>
</evidence>
<organism evidence="2 3">
    <name type="scientific">Cohnella lupini</name>
    <dbReference type="NCBI Taxonomy" id="1294267"/>
    <lineage>
        <taxon>Bacteria</taxon>
        <taxon>Bacillati</taxon>
        <taxon>Bacillota</taxon>
        <taxon>Bacilli</taxon>
        <taxon>Bacillales</taxon>
        <taxon>Paenibacillaceae</taxon>
        <taxon>Cohnella</taxon>
    </lineage>
</organism>
<dbReference type="AlphaFoldDB" id="A0A3D9HZ83"/>
<dbReference type="InterPro" id="IPR019715">
    <property type="entry name" value="Haemolysin_XhlA"/>
</dbReference>
<reference evidence="2 3" key="1">
    <citation type="submission" date="2018-07" db="EMBL/GenBank/DDBJ databases">
        <title>Genomic Encyclopedia of Type Strains, Phase III (KMG-III): the genomes of soil and plant-associated and newly described type strains.</title>
        <authorList>
            <person name="Whitman W."/>
        </authorList>
    </citation>
    <scope>NUCLEOTIDE SEQUENCE [LARGE SCALE GENOMIC DNA]</scope>
    <source>
        <strain evidence="2 3">CECT 8236</strain>
    </source>
</reference>
<sequence>MSGEEVKDLKDVRERVVRMETKIDGIIGDLRTASEARDVANEAALSVRSAHKRIDRIDKLINWVGTTIIGSVILALIAYIVKGGLAQ</sequence>
<evidence type="ECO:0000256" key="1">
    <source>
        <dbReference type="SAM" id="Phobius"/>
    </source>
</evidence>